<evidence type="ECO:0000313" key="3">
    <source>
        <dbReference type="Proteomes" id="UP000199607"/>
    </source>
</evidence>
<dbReference type="RefSeq" id="WP_089867203.1">
    <property type="nucleotide sequence ID" value="NZ_FOTC01000001.1"/>
</dbReference>
<keyword evidence="3" id="KW-1185">Reference proteome</keyword>
<protein>
    <submittedName>
        <fullName evidence="2">Uncharacterized protein</fullName>
    </submittedName>
</protein>
<feature type="transmembrane region" description="Helical" evidence="1">
    <location>
        <begin position="12"/>
        <end position="32"/>
    </location>
</feature>
<dbReference type="STRING" id="553466.SAMN04487950_1288"/>
<evidence type="ECO:0000256" key="1">
    <source>
        <dbReference type="SAM" id="Phobius"/>
    </source>
</evidence>
<evidence type="ECO:0000313" key="2">
    <source>
        <dbReference type="EMBL" id="SFK82565.1"/>
    </source>
</evidence>
<accession>A0A1I4CNT4</accession>
<gene>
    <name evidence="2" type="ORF">SAMN04487950_1288</name>
</gene>
<sequence length="86" mass="8812">MSFRTAVRQSNVLPVATVGAAAWLGLTVLQVVGTMDPLWGGESVGQTAVTGLVGALVIALSIGMLLVFLGELGHSSPGPQTWPPEE</sequence>
<feature type="transmembrane region" description="Helical" evidence="1">
    <location>
        <begin position="44"/>
        <end position="69"/>
    </location>
</feature>
<dbReference type="Proteomes" id="UP000199607">
    <property type="component" value="Unassembled WGS sequence"/>
</dbReference>
<dbReference type="EMBL" id="FOTC01000001">
    <property type="protein sequence ID" value="SFK82565.1"/>
    <property type="molecule type" value="Genomic_DNA"/>
</dbReference>
<keyword evidence="1" id="KW-0472">Membrane</keyword>
<reference evidence="3" key="1">
    <citation type="submission" date="2016-10" db="EMBL/GenBank/DDBJ databases">
        <authorList>
            <person name="Varghese N."/>
            <person name="Submissions S."/>
        </authorList>
    </citation>
    <scope>NUCLEOTIDE SEQUENCE [LARGE SCALE GENOMIC DNA]</scope>
    <source>
        <strain evidence="3">CGMCC 1.7738</strain>
    </source>
</reference>
<dbReference type="AlphaFoldDB" id="A0A1I4CNT4"/>
<keyword evidence="1" id="KW-0812">Transmembrane</keyword>
<proteinExistence type="predicted"/>
<organism evidence="2 3">
    <name type="scientific">Halogranum rubrum</name>
    <dbReference type="NCBI Taxonomy" id="553466"/>
    <lineage>
        <taxon>Archaea</taxon>
        <taxon>Methanobacteriati</taxon>
        <taxon>Methanobacteriota</taxon>
        <taxon>Stenosarchaea group</taxon>
        <taxon>Halobacteria</taxon>
        <taxon>Halobacteriales</taxon>
        <taxon>Haloferacaceae</taxon>
    </lineage>
</organism>
<name>A0A1I4CNT4_9EURY</name>
<keyword evidence="1" id="KW-1133">Transmembrane helix</keyword>